<dbReference type="GO" id="GO:0008270">
    <property type="term" value="F:zinc ion binding"/>
    <property type="evidence" value="ECO:0007669"/>
    <property type="project" value="UniProtKB-KW"/>
</dbReference>
<evidence type="ECO:0008006" key="6">
    <source>
        <dbReference type="Google" id="ProtNLM"/>
    </source>
</evidence>
<keyword evidence="1" id="KW-0479">Metal-binding</keyword>
<proteinExistence type="predicted"/>
<dbReference type="Gene3D" id="3.30.40.10">
    <property type="entry name" value="Zinc/RING finger domain, C3HC4 (zinc finger)"/>
    <property type="match status" value="1"/>
</dbReference>
<dbReference type="InterPro" id="IPR013083">
    <property type="entry name" value="Znf_RING/FYVE/PHD"/>
</dbReference>
<dbReference type="Pfam" id="PF04564">
    <property type="entry name" value="U-box"/>
    <property type="match status" value="1"/>
</dbReference>
<dbReference type="PROSITE" id="PS51698">
    <property type="entry name" value="U_BOX"/>
    <property type="match status" value="1"/>
</dbReference>
<dbReference type="InterPro" id="IPR039847">
    <property type="entry name" value="Ubox5"/>
</dbReference>
<feature type="domain" description="U-box" evidence="3">
    <location>
        <begin position="219"/>
        <end position="299"/>
    </location>
</feature>
<dbReference type="PROSITE" id="PS50966">
    <property type="entry name" value="ZF_SWIM"/>
    <property type="match status" value="1"/>
</dbReference>
<organism evidence="4 5">
    <name type="scientific">Cardiocondyla obscurior</name>
    <dbReference type="NCBI Taxonomy" id="286306"/>
    <lineage>
        <taxon>Eukaryota</taxon>
        <taxon>Metazoa</taxon>
        <taxon>Ecdysozoa</taxon>
        <taxon>Arthropoda</taxon>
        <taxon>Hexapoda</taxon>
        <taxon>Insecta</taxon>
        <taxon>Pterygota</taxon>
        <taxon>Neoptera</taxon>
        <taxon>Endopterygota</taxon>
        <taxon>Hymenoptera</taxon>
        <taxon>Apocrita</taxon>
        <taxon>Aculeata</taxon>
        <taxon>Formicoidea</taxon>
        <taxon>Formicidae</taxon>
        <taxon>Myrmicinae</taxon>
        <taxon>Cardiocondyla</taxon>
    </lineage>
</organism>
<dbReference type="InterPro" id="IPR007527">
    <property type="entry name" value="Znf_SWIM"/>
</dbReference>
<dbReference type="SUPFAM" id="SSF57850">
    <property type="entry name" value="RING/U-box"/>
    <property type="match status" value="1"/>
</dbReference>
<evidence type="ECO:0000313" key="4">
    <source>
        <dbReference type="EMBL" id="KAL0129661.1"/>
    </source>
</evidence>
<evidence type="ECO:0000313" key="5">
    <source>
        <dbReference type="Proteomes" id="UP001430953"/>
    </source>
</evidence>
<keyword evidence="1" id="KW-0863">Zinc-finger</keyword>
<comment type="caution">
    <text evidence="4">The sequence shown here is derived from an EMBL/GenBank/DDBJ whole genome shotgun (WGS) entry which is preliminary data.</text>
</comment>
<dbReference type="AlphaFoldDB" id="A0AAW2GQZ4"/>
<sequence>MLLNFCDPRLRPEIKCSAVSTDGYEATNLINDFSKGYLAYSCIKPPVHIDITFLCNVRLNHILIWPTVGSQKSSGFQLYSKNTDDSSLPYILLSNGFLRPSDTGLLFYVADIDPAGIPAPANFLNRYIKSSMRHVTNYTQVLRITICKTENSVPALGKIEVWGTVSPRCGKDVMAGVHALWANRRVLLPVTEFKTDTASVDSTSVDIRKNRLKNNVSFNVPESFLDAITWEIMTQPIILPSGNIIDQTTLEKHGESQATWGRSLSDPFTGLIFNDDRKPVMATALKVRIDKFLLDNSNKNEIKEMPRVLGRDPASIVAGDRRIIEVPKCVLNKNLLKRTVEEVKPNVCKQITNNLQCAKRFCHKLPTAVMPKQPTSKPIIKPKCLSNTVISSKLSHNSQNQNRSTELNVLDNEIFLGSNVKTFLSNMKRFNTPEKVELHDISNKCDCCKNSVFYKLPCKHVICRKVLLSIENGQCKTCGFSYKSSEIERIHDNILNR</sequence>
<feature type="domain" description="SWIM-type" evidence="2">
    <location>
        <begin position="430"/>
        <end position="469"/>
    </location>
</feature>
<accession>A0AAW2GQZ4</accession>
<dbReference type="Proteomes" id="UP001430953">
    <property type="component" value="Unassembled WGS sequence"/>
</dbReference>
<dbReference type="PANTHER" id="PTHR13492:SF2">
    <property type="entry name" value="RING FINGER PROTEIN 37"/>
    <property type="match status" value="1"/>
</dbReference>
<dbReference type="GO" id="GO:0031625">
    <property type="term" value="F:ubiquitin protein ligase binding"/>
    <property type="evidence" value="ECO:0007669"/>
    <property type="project" value="TreeGrafter"/>
</dbReference>
<reference evidence="4 5" key="1">
    <citation type="submission" date="2023-03" db="EMBL/GenBank/DDBJ databases">
        <title>High recombination rates correlate with genetic variation in Cardiocondyla obscurior ants.</title>
        <authorList>
            <person name="Errbii M."/>
        </authorList>
    </citation>
    <scope>NUCLEOTIDE SEQUENCE [LARGE SCALE GENOMIC DNA]</scope>
    <source>
        <strain evidence="4">Alpha-2009</strain>
        <tissue evidence="4">Whole body</tissue>
    </source>
</reference>
<dbReference type="InterPro" id="IPR039925">
    <property type="entry name" value="RNF37_RING-Ubox"/>
</dbReference>
<dbReference type="SMART" id="SM00504">
    <property type="entry name" value="Ubox"/>
    <property type="match status" value="1"/>
</dbReference>
<dbReference type="Pfam" id="PF19318">
    <property type="entry name" value="DUF5918"/>
    <property type="match status" value="1"/>
</dbReference>
<dbReference type="GO" id="GO:0000209">
    <property type="term" value="P:protein polyubiquitination"/>
    <property type="evidence" value="ECO:0007669"/>
    <property type="project" value="TreeGrafter"/>
</dbReference>
<keyword evidence="5" id="KW-1185">Reference proteome</keyword>
<evidence type="ECO:0000259" key="2">
    <source>
        <dbReference type="PROSITE" id="PS50966"/>
    </source>
</evidence>
<evidence type="ECO:0000256" key="1">
    <source>
        <dbReference type="PROSITE-ProRule" id="PRU00325"/>
    </source>
</evidence>
<dbReference type="GO" id="GO:0034450">
    <property type="term" value="F:ubiquitin-ubiquitin ligase activity"/>
    <property type="evidence" value="ECO:0007669"/>
    <property type="project" value="TreeGrafter"/>
</dbReference>
<dbReference type="InterPro" id="IPR045696">
    <property type="entry name" value="Ubox5_N"/>
</dbReference>
<dbReference type="InterPro" id="IPR003613">
    <property type="entry name" value="Ubox_domain"/>
</dbReference>
<dbReference type="EMBL" id="JADYXP020000002">
    <property type="protein sequence ID" value="KAL0129661.1"/>
    <property type="molecule type" value="Genomic_DNA"/>
</dbReference>
<keyword evidence="1" id="KW-0862">Zinc</keyword>
<dbReference type="GO" id="GO:0005634">
    <property type="term" value="C:nucleus"/>
    <property type="evidence" value="ECO:0007669"/>
    <property type="project" value="TreeGrafter"/>
</dbReference>
<name>A0AAW2GQZ4_9HYME</name>
<evidence type="ECO:0000259" key="3">
    <source>
        <dbReference type="PROSITE" id="PS51698"/>
    </source>
</evidence>
<protein>
    <recommendedName>
        <fullName evidence="6">RING finger protein 37</fullName>
    </recommendedName>
</protein>
<dbReference type="PANTHER" id="PTHR13492">
    <property type="entry name" value="RING FINGER PROTEIN 37"/>
    <property type="match status" value="1"/>
</dbReference>
<dbReference type="CDD" id="cd16660">
    <property type="entry name" value="RING-Ubox_RNF37"/>
    <property type="match status" value="1"/>
</dbReference>
<gene>
    <name evidence="4" type="ORF">PUN28_001732</name>
</gene>